<evidence type="ECO:0000313" key="2">
    <source>
        <dbReference type="Proteomes" id="UP000829398"/>
    </source>
</evidence>
<reference evidence="2" key="1">
    <citation type="journal article" date="2023" name="Hortic. Res.">
        <title>A chromosome-level phased genome enabling allele-level studies in sweet orange: a case study on citrus Huanglongbing tolerance.</title>
        <authorList>
            <person name="Wu B."/>
            <person name="Yu Q."/>
            <person name="Deng Z."/>
            <person name="Duan Y."/>
            <person name="Luo F."/>
            <person name="Gmitter F. Jr."/>
        </authorList>
    </citation>
    <scope>NUCLEOTIDE SEQUENCE [LARGE SCALE GENOMIC DNA]</scope>
    <source>
        <strain evidence="2">cv. Valencia</strain>
    </source>
</reference>
<dbReference type="EMBL" id="CM039174">
    <property type="protein sequence ID" value="KAH9751319.1"/>
    <property type="molecule type" value="Genomic_DNA"/>
</dbReference>
<keyword evidence="2" id="KW-1185">Reference proteome</keyword>
<protein>
    <submittedName>
        <fullName evidence="1">TRAF-like family protein</fullName>
    </submittedName>
</protein>
<gene>
    <name evidence="1" type="ORF">KPL71_014248</name>
</gene>
<sequence length="391" mass="44400">MVSIGKVKREFPPPAHFIMEIESYSQLFAKFDDRYQSGIFEAGDYKWRLVFYPNGDKKSNASGHISLYLAIDDANNHRDNNWSVYVNFKFFVQDQNENKYLPIEEAKGVVREFNRRKKEWGCDRLLSLEAFMEPSNGYLVNDCCAFGVEVFVIKSTGCGETLSMVSVEPAESTHPWEIRNFRNLAYAGSQYSESFTVKERKWRIKICPMGDGSEMGRSLALYLILDKEESPQPNRKVYAKFKLRVLDHRRINHSEKQLSHWFTTKNSKDSEWGSNEFVPLMDLYDPGCGYLNNDGTLIVHVEFAVVSEIGGNDGRKARPTARAACKSLENNHECQIGGNDGRKVRPTARAACCSRGQQRALRCTCSKLCCQVWLVSGVTATANSALMAVVR</sequence>
<proteinExistence type="predicted"/>
<name>A0ACB8KA91_CITSI</name>
<comment type="caution">
    <text evidence="1">The sequence shown here is derived from an EMBL/GenBank/DDBJ whole genome shotgun (WGS) entry which is preliminary data.</text>
</comment>
<evidence type="ECO:0000313" key="1">
    <source>
        <dbReference type="EMBL" id="KAH9751319.1"/>
    </source>
</evidence>
<accession>A0ACB8KA91</accession>
<organism evidence="1 2">
    <name type="scientific">Citrus sinensis</name>
    <name type="common">Sweet orange</name>
    <name type="synonym">Citrus aurantium var. sinensis</name>
    <dbReference type="NCBI Taxonomy" id="2711"/>
    <lineage>
        <taxon>Eukaryota</taxon>
        <taxon>Viridiplantae</taxon>
        <taxon>Streptophyta</taxon>
        <taxon>Embryophyta</taxon>
        <taxon>Tracheophyta</taxon>
        <taxon>Spermatophyta</taxon>
        <taxon>Magnoliopsida</taxon>
        <taxon>eudicotyledons</taxon>
        <taxon>Gunneridae</taxon>
        <taxon>Pentapetalae</taxon>
        <taxon>rosids</taxon>
        <taxon>malvids</taxon>
        <taxon>Sapindales</taxon>
        <taxon>Rutaceae</taxon>
        <taxon>Aurantioideae</taxon>
        <taxon>Citrus</taxon>
    </lineage>
</organism>
<dbReference type="Proteomes" id="UP000829398">
    <property type="component" value="Chromosome 5"/>
</dbReference>